<dbReference type="InterPro" id="IPR002190">
    <property type="entry name" value="MHD_dom"/>
</dbReference>
<dbReference type="CTD" id="4107"/>
<feature type="compositionally biased region" description="Polar residues" evidence="1">
    <location>
        <begin position="51"/>
        <end position="62"/>
    </location>
</feature>
<dbReference type="InterPro" id="IPR041899">
    <property type="entry name" value="MAGE_WH2"/>
</dbReference>
<dbReference type="PROSITE" id="PS50838">
    <property type="entry name" value="MAGE"/>
    <property type="match status" value="1"/>
</dbReference>
<reference evidence="3" key="3">
    <citation type="submission" date="2025-09" db="UniProtKB">
        <authorList>
            <consortium name="Ensembl"/>
        </authorList>
    </citation>
    <scope>IDENTIFICATION</scope>
    <source>
        <strain evidence="3">Brown Norway</strain>
    </source>
</reference>
<dbReference type="InterPro" id="IPR021072">
    <property type="entry name" value="MAGE_N"/>
</dbReference>
<dbReference type="GO" id="GO:0005634">
    <property type="term" value="C:nucleus"/>
    <property type="evidence" value="ECO:0000318"/>
    <property type="project" value="GO_Central"/>
</dbReference>
<evidence type="ECO:0000313" key="5">
    <source>
        <dbReference type="RGD" id="1565778"/>
    </source>
</evidence>
<dbReference type="Proteomes" id="UP000002494">
    <property type="component" value="Chromosome X"/>
</dbReference>
<keyword evidence="4" id="KW-1185">Reference proteome</keyword>
<sequence length="312" mass="35220">MDNPHNILHCNLQGSAQGQRELDNAQAPMVIDEEEVTLASRKVCGSGIPSLPQSPQRASSPSVALASIPEGPSEEASTNQVEDLEDPLRMFYNALNIKVYDLVDFLLFKYQMKAFTTKAEMLESIGREYDQYFSLIFSEASECMKLVFGIDMIEVDPFVHSYILVIALGITYDGMLTDVQGMPKTGLLIVVLGVIFMQGNCVSEDIIWEMLNNIGLYGGRDAYIHQDPRKLISEEFVQEGYLEYRQVPNSDPHSYQFLWGPRAFVETTKMNVLKFFASITKTDPRAFTEKYAEALRDEIERAQAWIAQEIAL</sequence>
<dbReference type="InterPro" id="IPR041898">
    <property type="entry name" value="MAGE_WH1"/>
</dbReference>
<dbReference type="GeneID" id="689858"/>
<dbReference type="OMA" id="CIPETEI"/>
<proteinExistence type="predicted"/>
<reference evidence="3" key="2">
    <citation type="submission" date="2025-08" db="UniProtKB">
        <authorList>
            <consortium name="Ensembl"/>
        </authorList>
    </citation>
    <scope>IDENTIFICATION</scope>
    <source>
        <strain evidence="3">Brown Norway</strain>
    </source>
</reference>
<dbReference type="SMART" id="SM01392">
    <property type="entry name" value="MAGE_N"/>
    <property type="match status" value="1"/>
</dbReference>
<dbReference type="RGD" id="1565778">
    <property type="gene designation" value="Magea8"/>
</dbReference>
<organism evidence="3 4">
    <name type="scientific">Rattus norvegicus</name>
    <name type="common">Rat</name>
    <dbReference type="NCBI Taxonomy" id="10116"/>
    <lineage>
        <taxon>Eukaryota</taxon>
        <taxon>Metazoa</taxon>
        <taxon>Chordata</taxon>
        <taxon>Craniata</taxon>
        <taxon>Vertebrata</taxon>
        <taxon>Euteleostomi</taxon>
        <taxon>Mammalia</taxon>
        <taxon>Eutheria</taxon>
        <taxon>Euarchontoglires</taxon>
        <taxon>Glires</taxon>
        <taxon>Rodentia</taxon>
        <taxon>Myomorpha</taxon>
        <taxon>Muroidea</taxon>
        <taxon>Muridae</taxon>
        <taxon>Murinae</taxon>
        <taxon>Rattus</taxon>
    </lineage>
</organism>
<dbReference type="Pfam" id="PF01454">
    <property type="entry name" value="MAGE"/>
    <property type="match status" value="1"/>
</dbReference>
<dbReference type="AGR" id="RGD:1565778"/>
<dbReference type="SMART" id="SM01373">
    <property type="entry name" value="MAGE"/>
    <property type="match status" value="1"/>
</dbReference>
<dbReference type="Gene3D" id="1.10.10.1210">
    <property type="entry name" value="MAGE homology domain, winged helix WH2 motif"/>
    <property type="match status" value="1"/>
</dbReference>
<dbReference type="GO" id="GO:0000122">
    <property type="term" value="P:negative regulation of transcription by RNA polymerase II"/>
    <property type="evidence" value="ECO:0000318"/>
    <property type="project" value="GO_Central"/>
</dbReference>
<evidence type="ECO:0000259" key="2">
    <source>
        <dbReference type="PROSITE" id="PS50838"/>
    </source>
</evidence>
<dbReference type="GeneTree" id="ENSGT00940000154972"/>
<dbReference type="InterPro" id="IPR037445">
    <property type="entry name" value="MAGE"/>
</dbReference>
<dbReference type="Ensembl" id="ENSRNOT00000112875.2">
    <property type="protein sequence ID" value="ENSRNOP00000092782.2"/>
    <property type="gene ID" value="ENSRNOG00000075783.1"/>
</dbReference>
<gene>
    <name evidence="5" type="primary">Magea8</name>
    <name evidence="3" type="synonym">Magea4</name>
</gene>
<feature type="region of interest" description="Disordered" evidence="1">
    <location>
        <begin position="49"/>
        <end position="81"/>
    </location>
</feature>
<evidence type="ECO:0000256" key="1">
    <source>
        <dbReference type="SAM" id="MobiDB-lite"/>
    </source>
</evidence>
<evidence type="ECO:0000313" key="4">
    <source>
        <dbReference type="Proteomes" id="UP000002494"/>
    </source>
</evidence>
<evidence type="ECO:0000313" key="3">
    <source>
        <dbReference type="Ensembl" id="ENSRNOP00000092782.2"/>
    </source>
</evidence>
<dbReference type="PANTHER" id="PTHR11736:SF50">
    <property type="entry name" value="MAGE FAMILY MEMBER A1-RELATED"/>
    <property type="match status" value="1"/>
</dbReference>
<dbReference type="KEGG" id="rno:302638"/>
<feature type="domain" description="MAGE" evidence="2">
    <location>
        <begin position="95"/>
        <end position="294"/>
    </location>
</feature>
<accession>A0A8I6AI73</accession>
<reference evidence="3" key="1">
    <citation type="submission" date="2024-01" db="EMBL/GenBank/DDBJ databases">
        <title>GRCr8: a new rat reference genome assembly contstructed from accurate long reads and long range scaffolding.</title>
        <authorList>
            <person name="Doris P.A."/>
            <person name="Kalbfleisch T."/>
            <person name="Li K."/>
            <person name="Howe K."/>
            <person name="Wood J."/>
        </authorList>
    </citation>
    <scope>NUCLEOTIDE SEQUENCE [LARGE SCALE GENOMIC DNA]</scope>
    <source>
        <strain evidence="3">Brown Norway</strain>
    </source>
</reference>
<name>A0A8I6AI73_RAT</name>
<dbReference type="RefSeq" id="NP_001103020.1">
    <property type="nucleotide sequence ID" value="NM_001109550.1"/>
</dbReference>
<protein>
    <recommendedName>
        <fullName evidence="2">MAGE domain-containing protein</fullName>
    </recommendedName>
</protein>
<dbReference type="Gene3D" id="1.10.10.1200">
    <property type="entry name" value="MAGE homology domain, winged helix WH1 motif"/>
    <property type="match status" value="1"/>
</dbReference>
<dbReference type="PANTHER" id="PTHR11736">
    <property type="entry name" value="MELANOMA-ASSOCIATED ANTIGEN MAGE ANTIGEN"/>
    <property type="match status" value="1"/>
</dbReference>
<dbReference type="OrthoDB" id="9593216at2759"/>
<dbReference type="Pfam" id="PF12440">
    <property type="entry name" value="MAGE_N"/>
    <property type="match status" value="1"/>
</dbReference>
<dbReference type="AlphaFoldDB" id="A0A8I6AI73"/>